<evidence type="ECO:0000313" key="4">
    <source>
        <dbReference type="Proteomes" id="UP000243723"/>
    </source>
</evidence>
<gene>
    <name evidence="3" type="ORF">B9Z65_7199</name>
</gene>
<sequence>MAINTTGQLRISDFVPVSKLISQNTDIVPPNVYQLFRGVIRARVAHHNMFSGMTAQDAAAKTSNDSHAHFINVLQEAFECLGGTDWLAKSAQRRARPQPRSHTYHHRQLANMTINNVFSTLDLVEGQEQSSDKVHVHERRDSVATESSTSKPARKSKKGKLVNTNKSGPSKPLADEQPPGIPLDSYRILDDSGESSSDYGMAVFSLFTEWAMLRTSIHRNWLGVANSGINAACAAATSNLVIAMMTRIESAIGIDFPGQDCFEKVLNAHMLMQTKKLETQGMSYNMPGMFPGSTDWDGPDFVRMHLEEASSLHAYRDLVEFIRDYQQNQNGKPTKRLITELNTWEVDAILPIYSNDWCINWRRLYTINWLYDLVNNFVADPGLVTSASDRTLYAVPGVDAFARDITTFALQKPGIGSPKILPRHVFQLQLIVDSFMVSRGWTFHHRLDCSYGCQWPLPCSSPRRDLDLFLYSNGNGDKEKFLNSGLTEKERVGILAALDQLEFTLNLRTKAYGATTGQDYLRQVAKSLREDFANRLGRSVFVRGTNTTFTSRFSKTNSNGLWDYSPYLCGNGLLESLEISSRLGLQLLNAFPEPLMLIHLHNKLVQERRCDWIVRPMFKVLTQIFPSSFWSEDAEPTANFEHALLVQIRNNSVSYTNNPGQRFPEPHEDVRSKLSSQSNRVFAAKSLLTSYHEAEWSSDRIPDASIHPQTWLGRLRAYEAESSHSDAADDEDNVIEADLGNRFIREFGTAVGQFRGSPEHVLAQMEGNKHRDDLPFHMQYSFDYEPEDPTRLTAKKHCSVDNYLVLAALSWDLHGDICGDVIPYSGINYTMMLCRMLQLGNEIERRLAIVKPDLLPAAAQLSRLRRADAKTTLTKLLLSTDDETCSVAVQEAFECFLMDLPSNCYWAEWGRGPKN</sequence>
<evidence type="ECO:0000313" key="3">
    <source>
        <dbReference type="EMBL" id="PSK43685.1"/>
    </source>
</evidence>
<dbReference type="PIRSF" id="PIRSF028035">
    <property type="entry name" value="UCP028035"/>
    <property type="match status" value="1"/>
</dbReference>
<dbReference type="AlphaFoldDB" id="A0A2P7Z662"/>
<feature type="domain" description="DUF6604" evidence="2">
    <location>
        <begin position="5"/>
        <end position="251"/>
    </location>
</feature>
<reference evidence="3 4" key="1">
    <citation type="submission" date="2017-05" db="EMBL/GenBank/DDBJ databases">
        <title>Draft genome sequence of Elsinoe australis.</title>
        <authorList>
            <person name="Cheng Q."/>
        </authorList>
    </citation>
    <scope>NUCLEOTIDE SEQUENCE [LARGE SCALE GENOMIC DNA]</scope>
    <source>
        <strain evidence="3 4">NL1</strain>
    </source>
</reference>
<keyword evidence="4" id="KW-1185">Reference proteome</keyword>
<accession>A0A2P7Z662</accession>
<dbReference type="STRING" id="40998.A0A2P7Z662"/>
<protein>
    <recommendedName>
        <fullName evidence="2">DUF6604 domain-containing protein</fullName>
    </recommendedName>
</protein>
<organism evidence="3 4">
    <name type="scientific">Elsinoe australis</name>
    <dbReference type="NCBI Taxonomy" id="40998"/>
    <lineage>
        <taxon>Eukaryota</taxon>
        <taxon>Fungi</taxon>
        <taxon>Dikarya</taxon>
        <taxon>Ascomycota</taxon>
        <taxon>Pezizomycotina</taxon>
        <taxon>Dothideomycetes</taxon>
        <taxon>Dothideomycetidae</taxon>
        <taxon>Myriangiales</taxon>
        <taxon>Elsinoaceae</taxon>
        <taxon>Elsinoe</taxon>
    </lineage>
</organism>
<comment type="caution">
    <text evidence="3">The sequence shown here is derived from an EMBL/GenBank/DDBJ whole genome shotgun (WGS) entry which is preliminary data.</text>
</comment>
<feature type="region of interest" description="Disordered" evidence="1">
    <location>
        <begin position="128"/>
        <end position="187"/>
    </location>
</feature>
<dbReference type="PANTHER" id="PTHR38795:SF1">
    <property type="entry name" value="DUF6604 DOMAIN-CONTAINING PROTEIN"/>
    <property type="match status" value="1"/>
</dbReference>
<dbReference type="InterPro" id="IPR046539">
    <property type="entry name" value="DUF6604"/>
</dbReference>
<dbReference type="Pfam" id="PF20253">
    <property type="entry name" value="DUF6604"/>
    <property type="match status" value="1"/>
</dbReference>
<evidence type="ECO:0000256" key="1">
    <source>
        <dbReference type="SAM" id="MobiDB-lite"/>
    </source>
</evidence>
<feature type="compositionally biased region" description="Basic and acidic residues" evidence="1">
    <location>
        <begin position="130"/>
        <end position="143"/>
    </location>
</feature>
<name>A0A2P7Z662_9PEZI</name>
<dbReference type="Proteomes" id="UP000243723">
    <property type="component" value="Unassembled WGS sequence"/>
</dbReference>
<dbReference type="InterPro" id="IPR016864">
    <property type="entry name" value="UCP028035"/>
</dbReference>
<dbReference type="OrthoDB" id="5339038at2759"/>
<evidence type="ECO:0000259" key="2">
    <source>
        <dbReference type="Pfam" id="PF20253"/>
    </source>
</evidence>
<dbReference type="EMBL" id="NHZQ01000305">
    <property type="protein sequence ID" value="PSK43685.1"/>
    <property type="molecule type" value="Genomic_DNA"/>
</dbReference>
<dbReference type="PANTHER" id="PTHR38795">
    <property type="entry name" value="DUF6604 DOMAIN-CONTAINING PROTEIN"/>
    <property type="match status" value="1"/>
</dbReference>
<proteinExistence type="predicted"/>